<dbReference type="SUPFAM" id="SSF160631">
    <property type="entry name" value="SMI1/KNR4-like"/>
    <property type="match status" value="1"/>
</dbReference>
<accession>F8KGL5</accession>
<protein>
    <recommendedName>
        <fullName evidence="1">Knr4/Smi1-like domain-containing protein</fullName>
    </recommendedName>
</protein>
<dbReference type="Gene3D" id="3.40.1580.10">
    <property type="entry name" value="SMI1/KNR4-like"/>
    <property type="match status" value="1"/>
</dbReference>
<dbReference type="InterPro" id="IPR018958">
    <property type="entry name" value="Knr4/Smi1-like_dom"/>
</dbReference>
<organism evidence="2">
    <name type="scientific">Limosilactobacillus reuteri subsp. suis (strain ATCC 53608 / LMG 31752 / 1063)</name>
    <name type="common">Lactobacillus reuteri</name>
    <dbReference type="NCBI Taxonomy" id="927703"/>
    <lineage>
        <taxon>Bacteria</taxon>
        <taxon>Bacillati</taxon>
        <taxon>Bacillota</taxon>
        <taxon>Bacilli</taxon>
        <taxon>Lactobacillales</taxon>
        <taxon>Lactobacillaceae</taxon>
        <taxon>Limosilactobacillus</taxon>
    </lineage>
</organism>
<accession>A0A0S4NRD2</accession>
<dbReference type="HOGENOM" id="CLU_1592484_0_0_9"/>
<reference evidence="2" key="1">
    <citation type="journal article" date="2011" name="J. Bacteriol.">
        <title>Genome sequence of the vertebrate gut symbiont Lactobacillus reuteri ATCC 53608.</title>
        <authorList>
            <person name="Heavens D."/>
            <person name="Tailford L.E."/>
            <person name="Crossman L."/>
            <person name="Jeffers F."/>
            <person name="Mackenzie D.A."/>
            <person name="Caccamo M."/>
            <person name="Juge N."/>
        </authorList>
    </citation>
    <scope>NUCLEOTIDE SEQUENCE [LARGE SCALE GENOMIC DNA]</scope>
    <source>
        <strain evidence="2">ATCC 53608</strain>
    </source>
</reference>
<dbReference type="InterPro" id="IPR037883">
    <property type="entry name" value="Knr4/Smi1-like_sf"/>
</dbReference>
<reference evidence="2" key="2">
    <citation type="submission" date="2011-05" db="EMBL/GenBank/DDBJ databases">
        <authorList>
            <person name="Davey R."/>
        </authorList>
    </citation>
    <scope>NUCLEOTIDE SEQUENCE</scope>
    <source>
        <strain evidence="2">ATCC 53608</strain>
    </source>
</reference>
<feature type="domain" description="Knr4/Smi1-like" evidence="1">
    <location>
        <begin position="38"/>
        <end position="153"/>
    </location>
</feature>
<proteinExistence type="predicted"/>
<name>F8KGL5_LIMR5</name>
<sequence length="167" mass="19955">MEINSVITALKEMSQDSSYKIYVPGQLPMDVTFQLNEGATLNELEQLNKLNYTIPKDYLRFLNEINGATLFDDGKYIQKCKIYSIQEMFHWRKFLRDSGFFSNWDKFLPILDLQDIGQLMIDLERYENKEDYLLYPDESNNYFHIGFTEWLNNYLVTNGSEFWYIKS</sequence>
<gene>
    <name evidence="2" type="ORF">LRATCC53608_1862</name>
</gene>
<dbReference type="SMART" id="SM00860">
    <property type="entry name" value="SMI1_KNR4"/>
    <property type="match status" value="1"/>
</dbReference>
<dbReference type="AlphaFoldDB" id="F8KGL5"/>
<dbReference type="Pfam" id="PF09346">
    <property type="entry name" value="SMI1_KNR4"/>
    <property type="match status" value="1"/>
</dbReference>
<evidence type="ECO:0000313" key="2">
    <source>
        <dbReference type="EMBL" id="CCC04615.1"/>
    </source>
</evidence>
<evidence type="ECO:0000259" key="1">
    <source>
        <dbReference type="SMART" id="SM00860"/>
    </source>
</evidence>
<dbReference type="EMBL" id="FR854370">
    <property type="protein sequence ID" value="CCC04615.1"/>
    <property type="molecule type" value="Genomic_DNA"/>
</dbReference>